<dbReference type="InterPro" id="IPR000515">
    <property type="entry name" value="MetI-like"/>
</dbReference>
<dbReference type="PANTHER" id="PTHR43357:SF4">
    <property type="entry name" value="INNER MEMBRANE ABC TRANSPORTER PERMEASE PROTEIN YDCV"/>
    <property type="match status" value="1"/>
</dbReference>
<keyword evidence="6 8" id="KW-1133">Transmembrane helix</keyword>
<keyword evidence="5 8" id="KW-0812">Transmembrane</keyword>
<keyword evidence="2 8" id="KW-0813">Transport</keyword>
<evidence type="ECO:0000259" key="9">
    <source>
        <dbReference type="PROSITE" id="PS50928"/>
    </source>
</evidence>
<evidence type="ECO:0000256" key="1">
    <source>
        <dbReference type="ARBA" id="ARBA00004429"/>
    </source>
</evidence>
<feature type="transmembrane region" description="Helical" evidence="8">
    <location>
        <begin position="100"/>
        <end position="124"/>
    </location>
</feature>
<dbReference type="SUPFAM" id="SSF161098">
    <property type="entry name" value="MetI-like"/>
    <property type="match status" value="1"/>
</dbReference>
<dbReference type="CDD" id="cd06261">
    <property type="entry name" value="TM_PBP2"/>
    <property type="match status" value="1"/>
</dbReference>
<evidence type="ECO:0000256" key="7">
    <source>
        <dbReference type="ARBA" id="ARBA00023136"/>
    </source>
</evidence>
<proteinExistence type="inferred from homology"/>
<name>A0A349ZHR9_SERMA</name>
<evidence type="ECO:0000313" key="12">
    <source>
        <dbReference type="Proteomes" id="UP000254765"/>
    </source>
</evidence>
<dbReference type="PROSITE" id="PS50928">
    <property type="entry name" value="ABC_TM1"/>
    <property type="match status" value="1"/>
</dbReference>
<dbReference type="AlphaFoldDB" id="A0A349ZHR9"/>
<feature type="transmembrane region" description="Helical" evidence="8">
    <location>
        <begin position="64"/>
        <end position="88"/>
    </location>
</feature>
<evidence type="ECO:0000313" key="13">
    <source>
        <dbReference type="Proteomes" id="UP000321126"/>
    </source>
</evidence>
<evidence type="ECO:0000313" key="10">
    <source>
        <dbReference type="EMBL" id="SUI67786.1"/>
    </source>
</evidence>
<keyword evidence="3" id="KW-1003">Cell membrane</keyword>
<evidence type="ECO:0000313" key="11">
    <source>
        <dbReference type="EMBL" id="TXE36001.1"/>
    </source>
</evidence>
<feature type="domain" description="ABC transmembrane type-1" evidence="9">
    <location>
        <begin position="65"/>
        <end position="255"/>
    </location>
</feature>
<dbReference type="RefSeq" id="WP_033640530.1">
    <property type="nucleotide sequence ID" value="NZ_AP021873.1"/>
</dbReference>
<dbReference type="EMBL" id="VOUQ01000002">
    <property type="protein sequence ID" value="TXE36001.1"/>
    <property type="molecule type" value="Genomic_DNA"/>
</dbReference>
<organism evidence="10 12">
    <name type="scientific">Serratia marcescens</name>
    <dbReference type="NCBI Taxonomy" id="615"/>
    <lineage>
        <taxon>Bacteria</taxon>
        <taxon>Pseudomonadati</taxon>
        <taxon>Pseudomonadota</taxon>
        <taxon>Gammaproteobacteria</taxon>
        <taxon>Enterobacterales</taxon>
        <taxon>Yersiniaceae</taxon>
        <taxon>Serratia</taxon>
    </lineage>
</organism>
<feature type="transmembrane region" description="Helical" evidence="8">
    <location>
        <begin position="188"/>
        <end position="214"/>
    </location>
</feature>
<sequence length="267" mass="28485">MLIWSRTGRTLTCTLTISLFALFFCLPLAVILMSSLSEQWNGVLPSGFTLNHFRQAFSGASWDALVASLAIGFSASLFALLCGTWAALALRHAPERGRRLLGTLFFIPSAVPSVSIGLGMLVAFSQGPLQMNGTFLIVPAAHFVLISAFTFGNVMAGLTRLPGDYENVAASLGASPLFRLRHVTLPMIAPYMISAFALSLSLSMGELGATMMIYPPSWATLPVTIFSLTDRGSIANGATLTMILVAATLLLMLVLERIAQRLTPGAK</sequence>
<evidence type="ECO:0000256" key="3">
    <source>
        <dbReference type="ARBA" id="ARBA00022475"/>
    </source>
</evidence>
<evidence type="ECO:0000256" key="5">
    <source>
        <dbReference type="ARBA" id="ARBA00022692"/>
    </source>
</evidence>
<dbReference type="PANTHER" id="PTHR43357">
    <property type="entry name" value="INNER MEMBRANE ABC TRANSPORTER PERMEASE PROTEIN YDCV"/>
    <property type="match status" value="1"/>
</dbReference>
<dbReference type="GO" id="GO:0055085">
    <property type="term" value="P:transmembrane transport"/>
    <property type="evidence" value="ECO:0007669"/>
    <property type="project" value="InterPro"/>
</dbReference>
<keyword evidence="4" id="KW-0997">Cell inner membrane</keyword>
<feature type="transmembrane region" description="Helical" evidence="8">
    <location>
        <begin position="234"/>
        <end position="255"/>
    </location>
</feature>
<evidence type="ECO:0000256" key="2">
    <source>
        <dbReference type="ARBA" id="ARBA00022448"/>
    </source>
</evidence>
<evidence type="ECO:0000256" key="6">
    <source>
        <dbReference type="ARBA" id="ARBA00022989"/>
    </source>
</evidence>
<reference evidence="10 12" key="1">
    <citation type="submission" date="2018-06" db="EMBL/GenBank/DDBJ databases">
        <authorList>
            <consortium name="Pathogen Informatics"/>
            <person name="Doyle S."/>
        </authorList>
    </citation>
    <scope>NUCLEOTIDE SEQUENCE [LARGE SCALE GENOMIC DNA]</scope>
    <source>
        <strain evidence="10 12">NCTC10211</strain>
    </source>
</reference>
<comment type="subcellular location">
    <subcellularLocation>
        <location evidence="1">Cell inner membrane</location>
        <topology evidence="1">Multi-pass membrane protein</topology>
    </subcellularLocation>
    <subcellularLocation>
        <location evidence="8">Cell membrane</location>
        <topology evidence="8">Multi-pass membrane protein</topology>
    </subcellularLocation>
</comment>
<evidence type="ECO:0000256" key="4">
    <source>
        <dbReference type="ARBA" id="ARBA00022519"/>
    </source>
</evidence>
<dbReference type="Pfam" id="PF00528">
    <property type="entry name" value="BPD_transp_1"/>
    <property type="match status" value="1"/>
</dbReference>
<accession>A0A5C7CDL5</accession>
<dbReference type="Gene3D" id="1.10.3720.10">
    <property type="entry name" value="MetI-like"/>
    <property type="match status" value="1"/>
</dbReference>
<evidence type="ECO:0000256" key="8">
    <source>
        <dbReference type="RuleBase" id="RU363032"/>
    </source>
</evidence>
<reference evidence="11 13" key="2">
    <citation type="submission" date="2019-07" db="EMBL/GenBank/DDBJ databases">
        <title>Serratia strains were isolated from fresh produce.</title>
        <authorList>
            <person name="Cho G.-S."/>
            <person name="Stein M."/>
            <person name="Lee W."/>
            <person name="Suh S.H."/>
            <person name="Franz C.M.A.P."/>
        </authorList>
    </citation>
    <scope>NUCLEOTIDE SEQUENCE [LARGE SCALE GENOMIC DNA]</scope>
    <source>
        <strain evidence="11 13">S16</strain>
    </source>
</reference>
<feature type="transmembrane region" description="Helical" evidence="8">
    <location>
        <begin position="12"/>
        <end position="36"/>
    </location>
</feature>
<dbReference type="Proteomes" id="UP000321126">
    <property type="component" value="Unassembled WGS sequence"/>
</dbReference>
<dbReference type="GO" id="GO:0005886">
    <property type="term" value="C:plasma membrane"/>
    <property type="evidence" value="ECO:0007669"/>
    <property type="project" value="UniProtKB-SubCell"/>
</dbReference>
<gene>
    <name evidence="11" type="ORF">FOT62_03165</name>
    <name evidence="10" type="ORF">NCTC10211_04281</name>
</gene>
<dbReference type="InterPro" id="IPR035906">
    <property type="entry name" value="MetI-like_sf"/>
</dbReference>
<dbReference type="EMBL" id="UGYK01000002">
    <property type="protein sequence ID" value="SUI67786.1"/>
    <property type="molecule type" value="Genomic_DNA"/>
</dbReference>
<dbReference type="Proteomes" id="UP000254765">
    <property type="component" value="Unassembled WGS sequence"/>
</dbReference>
<feature type="transmembrane region" description="Helical" evidence="8">
    <location>
        <begin position="136"/>
        <end position="156"/>
    </location>
</feature>
<accession>A0A349ZHR9</accession>
<keyword evidence="7 8" id="KW-0472">Membrane</keyword>
<comment type="similarity">
    <text evidence="8">Belongs to the binding-protein-dependent transport system permease family.</text>
</comment>
<protein>
    <submittedName>
        <fullName evidence="11">ABC transporter permease subunit</fullName>
    </submittedName>
    <submittedName>
        <fullName evidence="10">Spermidine/putrescine ABC transporter membrane protein</fullName>
    </submittedName>
</protein>